<evidence type="ECO:0000259" key="5">
    <source>
        <dbReference type="SMART" id="SM00560"/>
    </source>
</evidence>
<keyword evidence="3" id="KW-0472">Membrane</keyword>
<proteinExistence type="predicted"/>
<evidence type="ECO:0000256" key="4">
    <source>
        <dbReference type="SAM" id="SignalP"/>
    </source>
</evidence>
<dbReference type="InterPro" id="IPR011050">
    <property type="entry name" value="Pectin_lyase_fold/virulence"/>
</dbReference>
<comment type="caution">
    <text evidence="6">The sequence shown here is derived from an EMBL/GenBank/DDBJ whole genome shotgun (WGS) entry which is preliminary data.</text>
</comment>
<evidence type="ECO:0000256" key="3">
    <source>
        <dbReference type="SAM" id="Phobius"/>
    </source>
</evidence>
<accession>A0A7C0Y9A1</accession>
<sequence>MIKNFKWIFVIIFALTLISPAFAWWNTSWTYRQAINISNTAGDLTNYQVKIELNSSNVGANFNWSNNGSDIRFTNSTDDLLSYWIEYWNSSSQEATIWVNVTYLENNTNTTICMYYGNPSAESESNATETFIRIIDGLVASWHFDEDFGTTAYDSSGNNYDGTISGAIWDNGKFNKALNFDGTNDRVNCSDIDALDSITAISITAWVYRHGNGAGDWNGIVNKRYSYTSPWNVWSLDFHSNSHRPQMCISNSAGQDCTTSPEDIPLNEWVFIVGTFDNSEIKLYVDGIEKASLSKTGPSLSSEHPVTIGAIWTTEGWYHFFDGLIDEVNIFNKALTTEEISDLYNNYGYTTENYPSKVLVRKYAEPEPSISNFGSEETAGVVSFSITLNSPANGTVTDDPTPDFNFTVSGTESSYSCELFINDTGYGTTTANNNTPTIITANWSLSNGTYNWYINCTASGVTNQSEIREITIDAVPPTFSITLNSPPNQTSTDDVTPDFNFTVSGTDDKYSCELFIDDIGYGTTIANNNTATIITANQSLSSGTHNWYINCSVREVTNQSEIREITITIPAIYINLNSPLNATSTCDTTPDFNFTVSGTEANYSCELLINDTGYGTTIANNNTPTIITANSSLSGGNYNWYINCSTNGVENTSETREILIGIQISDCSALNQAGMLYCLNQSLIDKTDSTCISIDTDNITFDCQGYLIDSDGTGAFGIKISSSNNKIKNCILTDWSSVGVYATGGGNTFENITVNNTVGQGSCIQIESDNNILKNIKTHGGELGVYFKYSSNNSLINASLRNADWEDLCIYPGSVTDCNHNVTNVTGTGGYPIYYHHSSAINITNERVAEIWLCNADNSRIINVTMSNNPDIKENGVIFFYTDNMLIENLTLEHGADTFFFKYSDNNTIKNVIIKNSKYGLTLSTSSDNNTFTNLTIYNILNRGLRLYGGSANNTIKDSKIYNCSEGAYINTFGQYGANLIYNNLFNNTINLNFTGTIYTNYWNTTKQTGNNIYEPNNPYIGGNFWAKPDGTGYSETCTDSDNDGFCDYPYYLITETKTNTTLLQINSTQSGEHKLSIGNSVNVNHTLRVTFVNHSAEAGTINISVNGNLLAQVSVPSTSATYTFNNVTLVANTINNFTYSSNTNGLVNVTKTEVIYANSTTNADYLPLSDEYAVGVIVRNLNLPLFVNLLSSKEITSTRKANATISFYPSILKFRTLTKSLLDEFSVSSIVTRIKSLIKSITDYIGITEFADKIAIYTREPDVEVYFEPSVLRNLEANRELKLTAQITPEMMRKLEANRELTIAYTIDIESLKETNLNRLTVLHLTLTPQLARNIEVGRDNELSLIITPQLFRELVKTKNILTAITITPEVFREINLAKTNYLTIIITPELARELNLTKPTAITIILTPELIRYLQTEKTVEGAIILTPELIRSFEGTRKTTDLFQFSGIVERAVSLNRAITQSFASFWATTYQKLVMGYQEIYQTITLTEITERAIDVQKRVEDIASLSLISTKFRALTESVSDLFTLSTLADRTLTLFRLPTDIAVFTESTEKTASFGRFVGDSLISLWTATYQKLAVGYQEIYQTISLSTTTTRILNIQRSAQDTLTMTIFTKRISEFVETVYQSLTGTLISSKTAEIGREISQNMTTSVQPVREIELAREPTTTITFQLFTEKFKGIYRGLTDLINIQTVIDRILNIFRQPHLKEQVTTIVSRETEYTREPYTEITLSFESTKKIITVIVGKYNITIYTQEYAPGDKVYIYAIIPELATSPSITIYYPNMTEFVEDTMTYFENNIFYYTLIAPNIKGDYLVKVTAGNSTAINTFRVSSAYIEGGGIGIEIFTTGDYLYYPGTTAKIPFTIISRTNGEPVDYDSIKITIYNSNMTKIVERTTANKISQGIYYIDYNISSLADYGVYPVVINVTSGSYYTTRLTSFKVLPAGPLDISITPLKTKVQQGEDLPVKLRIKNLGEGRTITYTYRIYSASNTYYTETSSLTLNRYEDKQLIKTIPLPITADTGIATLELNVSYSPSEPSIYNTNFVTITYSPRGYTPKILTITFNLTPEKQYLTILRNNNTVFSGIIHNKDTMQLSEGKYKFIFTAEGYFKKTAEIYLDRDLIITSKLSPATIPILFAENIYKIILILLIVACIIIFYKFRFLF</sequence>
<dbReference type="InterPro" id="IPR012334">
    <property type="entry name" value="Pectin_lyas_fold"/>
</dbReference>
<evidence type="ECO:0000256" key="2">
    <source>
        <dbReference type="ARBA" id="ARBA00023157"/>
    </source>
</evidence>
<organism evidence="6">
    <name type="scientific">Desulfofervidus auxilii</name>
    <dbReference type="NCBI Taxonomy" id="1621989"/>
    <lineage>
        <taxon>Bacteria</taxon>
        <taxon>Pseudomonadati</taxon>
        <taxon>Thermodesulfobacteriota</taxon>
        <taxon>Candidatus Desulfofervidia</taxon>
        <taxon>Candidatus Desulfofervidales</taxon>
        <taxon>Candidatus Desulfofervidaceae</taxon>
        <taxon>Candidatus Desulfofervidus</taxon>
    </lineage>
</organism>
<reference evidence="6" key="1">
    <citation type="journal article" date="2020" name="mSystems">
        <title>Genome- and Community-Level Interaction Insights into Carbon Utilization and Element Cycling Functions of Hydrothermarchaeota in Hydrothermal Sediment.</title>
        <authorList>
            <person name="Zhou Z."/>
            <person name="Liu Y."/>
            <person name="Xu W."/>
            <person name="Pan J."/>
            <person name="Luo Z.H."/>
            <person name="Li M."/>
        </authorList>
    </citation>
    <scope>NUCLEOTIDE SEQUENCE [LARGE SCALE GENOMIC DNA]</scope>
    <source>
        <strain evidence="6">HyVt-233</strain>
    </source>
</reference>
<dbReference type="SMART" id="SM00560">
    <property type="entry name" value="LamGL"/>
    <property type="match status" value="1"/>
</dbReference>
<dbReference type="SMART" id="SM00710">
    <property type="entry name" value="PbH1"/>
    <property type="match status" value="7"/>
</dbReference>
<dbReference type="Pfam" id="PF05048">
    <property type="entry name" value="NosD"/>
    <property type="match status" value="1"/>
</dbReference>
<dbReference type="InterPro" id="IPR006558">
    <property type="entry name" value="LamG-like"/>
</dbReference>
<gene>
    <name evidence="6" type="ORF">ENG63_02480</name>
</gene>
<dbReference type="Gene3D" id="2.160.20.10">
    <property type="entry name" value="Single-stranded right-handed beta-helix, Pectin lyase-like"/>
    <property type="match status" value="1"/>
</dbReference>
<name>A0A7C0Y9A1_DESA2</name>
<evidence type="ECO:0000313" key="6">
    <source>
        <dbReference type="EMBL" id="HDD43712.1"/>
    </source>
</evidence>
<keyword evidence="3" id="KW-0812">Transmembrane</keyword>
<keyword evidence="2" id="KW-1015">Disulfide bond</keyword>
<dbReference type="SUPFAM" id="SSF51126">
    <property type="entry name" value="Pectin lyase-like"/>
    <property type="match status" value="2"/>
</dbReference>
<dbReference type="Gene3D" id="2.60.120.200">
    <property type="match status" value="1"/>
</dbReference>
<evidence type="ECO:0000256" key="1">
    <source>
        <dbReference type="ARBA" id="ARBA00022729"/>
    </source>
</evidence>
<dbReference type="InterPro" id="IPR013320">
    <property type="entry name" value="ConA-like_dom_sf"/>
</dbReference>
<feature type="domain" description="LamG-like jellyroll fold" evidence="5">
    <location>
        <begin position="199"/>
        <end position="338"/>
    </location>
</feature>
<dbReference type="Proteomes" id="UP000886289">
    <property type="component" value="Unassembled WGS sequence"/>
</dbReference>
<dbReference type="EMBL" id="DRBS01000094">
    <property type="protein sequence ID" value="HDD43712.1"/>
    <property type="molecule type" value="Genomic_DNA"/>
</dbReference>
<dbReference type="InterPro" id="IPR006626">
    <property type="entry name" value="PbH1"/>
</dbReference>
<feature type="signal peptide" evidence="4">
    <location>
        <begin position="1"/>
        <end position="23"/>
    </location>
</feature>
<feature type="chain" id="PRO_5028489037" evidence="4">
    <location>
        <begin position="24"/>
        <end position="2163"/>
    </location>
</feature>
<dbReference type="SUPFAM" id="SSF49899">
    <property type="entry name" value="Concanavalin A-like lectins/glucanases"/>
    <property type="match status" value="1"/>
</dbReference>
<dbReference type="InterPro" id="IPR018765">
    <property type="entry name" value="DUF2341"/>
</dbReference>
<protein>
    <submittedName>
        <fullName evidence="6">DUF2341 domain-containing protein</fullName>
    </submittedName>
</protein>
<dbReference type="Pfam" id="PF13385">
    <property type="entry name" value="Laminin_G_3"/>
    <property type="match status" value="1"/>
</dbReference>
<keyword evidence="1 4" id="KW-0732">Signal</keyword>
<keyword evidence="3" id="KW-1133">Transmembrane helix</keyword>
<dbReference type="Pfam" id="PF10102">
    <property type="entry name" value="DUF2341"/>
    <property type="match status" value="1"/>
</dbReference>
<dbReference type="InterPro" id="IPR007742">
    <property type="entry name" value="NosD_dom"/>
</dbReference>
<feature type="transmembrane region" description="Helical" evidence="3">
    <location>
        <begin position="2140"/>
        <end position="2159"/>
    </location>
</feature>